<dbReference type="Proteomes" id="UP001268683">
    <property type="component" value="Chromosome"/>
</dbReference>
<evidence type="ECO:0000256" key="7">
    <source>
        <dbReference type="ARBA" id="ARBA00022645"/>
    </source>
</evidence>
<evidence type="ECO:0000256" key="17">
    <source>
        <dbReference type="ARBA" id="ARBA00023180"/>
    </source>
</evidence>
<evidence type="ECO:0000256" key="10">
    <source>
        <dbReference type="ARBA" id="ARBA00022729"/>
    </source>
</evidence>
<protein>
    <recommendedName>
        <fullName evidence="5">Carboxypeptidase Q</fullName>
    </recommendedName>
    <alternativeName>
        <fullName evidence="20">Plasma glutamate carboxypeptidase</fullName>
    </alternativeName>
</protein>
<evidence type="ECO:0000256" key="18">
    <source>
        <dbReference type="ARBA" id="ARBA00023228"/>
    </source>
</evidence>
<dbReference type="GO" id="GO:0070573">
    <property type="term" value="F:metallodipeptidase activity"/>
    <property type="evidence" value="ECO:0007669"/>
    <property type="project" value="InterPro"/>
</dbReference>
<keyword evidence="10 21" id="KW-0732">Signal</keyword>
<name>A0AA52EHV0_9PROT</name>
<evidence type="ECO:0000256" key="19">
    <source>
        <dbReference type="ARBA" id="ARBA00025833"/>
    </source>
</evidence>
<dbReference type="GO" id="GO:0006508">
    <property type="term" value="P:proteolysis"/>
    <property type="evidence" value="ECO:0007669"/>
    <property type="project" value="UniProtKB-KW"/>
</dbReference>
<evidence type="ECO:0000313" key="24">
    <source>
        <dbReference type="Proteomes" id="UP001268683"/>
    </source>
</evidence>
<evidence type="ECO:0000256" key="9">
    <source>
        <dbReference type="ARBA" id="ARBA00022723"/>
    </source>
</evidence>
<keyword evidence="6" id="KW-0964">Secreted</keyword>
<evidence type="ECO:0000256" key="3">
    <source>
        <dbReference type="ARBA" id="ARBA00004555"/>
    </source>
</evidence>
<dbReference type="Gene3D" id="3.40.630.10">
    <property type="entry name" value="Zn peptidases"/>
    <property type="match status" value="2"/>
</dbReference>
<evidence type="ECO:0000256" key="5">
    <source>
        <dbReference type="ARBA" id="ARBA00014116"/>
    </source>
</evidence>
<keyword evidence="12" id="KW-0256">Endoplasmic reticulum</keyword>
<dbReference type="PANTHER" id="PTHR12053:SF3">
    <property type="entry name" value="CARBOXYPEPTIDASE Q"/>
    <property type="match status" value="1"/>
</dbReference>
<dbReference type="InterPro" id="IPR039866">
    <property type="entry name" value="CPQ"/>
</dbReference>
<evidence type="ECO:0000256" key="4">
    <source>
        <dbReference type="ARBA" id="ARBA00004613"/>
    </source>
</evidence>
<accession>A0AA52EHV0</accession>
<comment type="subcellular location">
    <subcellularLocation>
        <location evidence="1">Endoplasmic reticulum</location>
    </subcellularLocation>
    <subcellularLocation>
        <location evidence="3">Golgi apparatus</location>
    </subcellularLocation>
    <subcellularLocation>
        <location evidence="2">Lysosome</location>
    </subcellularLocation>
    <subcellularLocation>
        <location evidence="4">Secreted</location>
    </subcellularLocation>
</comment>
<evidence type="ECO:0000256" key="14">
    <source>
        <dbReference type="ARBA" id="ARBA00023034"/>
    </source>
</evidence>
<evidence type="ECO:0000256" key="11">
    <source>
        <dbReference type="ARBA" id="ARBA00022801"/>
    </source>
</evidence>
<comment type="subunit">
    <text evidence="19">Homodimer. The monomeric form is inactive while the homodimer is active.</text>
</comment>
<evidence type="ECO:0000259" key="22">
    <source>
        <dbReference type="Pfam" id="PF04389"/>
    </source>
</evidence>
<evidence type="ECO:0000256" key="12">
    <source>
        <dbReference type="ARBA" id="ARBA00022824"/>
    </source>
</evidence>
<proteinExistence type="predicted"/>
<organism evidence="23 24">
    <name type="scientific">Temperatibacter marinus</name>
    <dbReference type="NCBI Taxonomy" id="1456591"/>
    <lineage>
        <taxon>Bacteria</taxon>
        <taxon>Pseudomonadati</taxon>
        <taxon>Pseudomonadota</taxon>
        <taxon>Alphaproteobacteria</taxon>
        <taxon>Kordiimonadales</taxon>
        <taxon>Temperatibacteraceae</taxon>
        <taxon>Temperatibacter</taxon>
    </lineage>
</organism>
<evidence type="ECO:0000313" key="23">
    <source>
        <dbReference type="EMBL" id="WND02817.1"/>
    </source>
</evidence>
<evidence type="ECO:0000256" key="21">
    <source>
        <dbReference type="SAM" id="SignalP"/>
    </source>
</evidence>
<evidence type="ECO:0000256" key="16">
    <source>
        <dbReference type="ARBA" id="ARBA00023145"/>
    </source>
</evidence>
<dbReference type="InterPro" id="IPR007484">
    <property type="entry name" value="Peptidase_M28"/>
</dbReference>
<keyword evidence="16" id="KW-0865">Zymogen</keyword>
<keyword evidence="13" id="KW-0862">Zinc</keyword>
<evidence type="ECO:0000256" key="15">
    <source>
        <dbReference type="ARBA" id="ARBA00023049"/>
    </source>
</evidence>
<dbReference type="GO" id="GO:0005764">
    <property type="term" value="C:lysosome"/>
    <property type="evidence" value="ECO:0007669"/>
    <property type="project" value="UniProtKB-SubCell"/>
</dbReference>
<evidence type="ECO:0000256" key="2">
    <source>
        <dbReference type="ARBA" id="ARBA00004371"/>
    </source>
</evidence>
<keyword evidence="11" id="KW-0378">Hydrolase</keyword>
<dbReference type="EMBL" id="CP123872">
    <property type="protein sequence ID" value="WND02817.1"/>
    <property type="molecule type" value="Genomic_DNA"/>
</dbReference>
<dbReference type="RefSeq" id="WP_310798655.1">
    <property type="nucleotide sequence ID" value="NZ_CP123872.1"/>
</dbReference>
<keyword evidence="9" id="KW-0479">Metal-binding</keyword>
<dbReference type="GO" id="GO:0046872">
    <property type="term" value="F:metal ion binding"/>
    <property type="evidence" value="ECO:0007669"/>
    <property type="project" value="UniProtKB-KW"/>
</dbReference>
<evidence type="ECO:0000256" key="1">
    <source>
        <dbReference type="ARBA" id="ARBA00004240"/>
    </source>
</evidence>
<evidence type="ECO:0000256" key="6">
    <source>
        <dbReference type="ARBA" id="ARBA00022525"/>
    </source>
</evidence>
<sequence length="530" mass="59055">MFKKFMLTALVAASVTGTVNSAEKIDLEVMTAIRHEGFVNSQVMKTLTHLTDKIGSRLTGSPAMREANDWTLAKLQEWGLKNAHLEPFDFGRGWTFEHVSIAMTAPKVVSLQGIPVSWHPGTQGEIEAEVIHINTSNLANLKKYEGKLKGKIVAISSKKKIRDPREKMKERLSEDRLDEMTAFKVPNKVGEELFPIDMFASMINKAGKIDAFLKKEGALASVNGSWRDAALINATAYNLRKGFTPEIPQVMLSAESYNRILRRLENGEPVKIKMNVGATFYDADPNGYNTIAEIPGSGRKKSEIVMAGAHLDSWFMGDGAVDNGAGVAVVMEAIRILKALNIKPKRTIRVGLWSGEEQGLYGSLEHVFKHYADFPKADVESRKRMAPTFQRDFKAAPSVKKAHEKFSVYYNLDNGSGKIRGIYAEHNSAAAAIFKQWLAPFKDLDAKTVTLNRTSGTDHLSFQMIGLPGYQFIQDPLDYGSRLHHTQIDVIDHVEEADLKQASVIMAAFIYNAAMRDERMPRKPMPKARQ</sequence>
<keyword evidence="8" id="KW-0645">Protease</keyword>
<evidence type="ECO:0000256" key="20">
    <source>
        <dbReference type="ARBA" id="ARBA00033328"/>
    </source>
</evidence>
<dbReference type="GO" id="GO:0005576">
    <property type="term" value="C:extracellular region"/>
    <property type="evidence" value="ECO:0007669"/>
    <property type="project" value="UniProtKB-SubCell"/>
</dbReference>
<keyword evidence="7" id="KW-0121">Carboxypeptidase</keyword>
<evidence type="ECO:0000256" key="8">
    <source>
        <dbReference type="ARBA" id="ARBA00022670"/>
    </source>
</evidence>
<gene>
    <name evidence="23" type="ORF">QGN29_00375</name>
</gene>
<keyword evidence="17" id="KW-0325">Glycoprotein</keyword>
<dbReference type="AlphaFoldDB" id="A0AA52EHV0"/>
<dbReference type="SUPFAM" id="SSF53187">
    <property type="entry name" value="Zn-dependent exopeptidases"/>
    <property type="match status" value="1"/>
</dbReference>
<feature type="signal peptide" evidence="21">
    <location>
        <begin position="1"/>
        <end position="21"/>
    </location>
</feature>
<keyword evidence="18" id="KW-0458">Lysosome</keyword>
<dbReference type="GO" id="GO:0004180">
    <property type="term" value="F:carboxypeptidase activity"/>
    <property type="evidence" value="ECO:0007669"/>
    <property type="project" value="UniProtKB-KW"/>
</dbReference>
<feature type="domain" description="Peptidase M28" evidence="22">
    <location>
        <begin position="289"/>
        <end position="509"/>
    </location>
</feature>
<keyword evidence="14" id="KW-0333">Golgi apparatus</keyword>
<dbReference type="Pfam" id="PF04389">
    <property type="entry name" value="Peptidase_M28"/>
    <property type="match status" value="1"/>
</dbReference>
<dbReference type="KEGG" id="tmk:QGN29_00375"/>
<keyword evidence="24" id="KW-1185">Reference proteome</keyword>
<feature type="chain" id="PRO_5041441739" description="Carboxypeptidase Q" evidence="21">
    <location>
        <begin position="22"/>
        <end position="530"/>
    </location>
</feature>
<dbReference type="PANTHER" id="PTHR12053">
    <property type="entry name" value="PROTEASE FAMILY M28 PLASMA GLUTAMATE CARBOXYPEPTIDASE-RELATED"/>
    <property type="match status" value="1"/>
</dbReference>
<keyword evidence="15" id="KW-0482">Metalloprotease</keyword>
<evidence type="ECO:0000256" key="13">
    <source>
        <dbReference type="ARBA" id="ARBA00022833"/>
    </source>
</evidence>
<reference evidence="23" key="1">
    <citation type="submission" date="2023-04" db="EMBL/GenBank/DDBJ databases">
        <title>Complete genome sequence of Temperatibacter marinus.</title>
        <authorList>
            <person name="Rong J.-C."/>
            <person name="Yi M.-L."/>
            <person name="Zhao Q."/>
        </authorList>
    </citation>
    <scope>NUCLEOTIDE SEQUENCE</scope>
    <source>
        <strain evidence="23">NBRC 110045</strain>
    </source>
</reference>